<comment type="caution">
    <text evidence="1">The sequence shown here is derived from an EMBL/GenBank/DDBJ whole genome shotgun (WGS) entry which is preliminary data.</text>
</comment>
<dbReference type="EMBL" id="JARBHB010000005">
    <property type="protein sequence ID" value="KAJ8884256.1"/>
    <property type="molecule type" value="Genomic_DNA"/>
</dbReference>
<name>A0ABQ9HJE4_9NEOP</name>
<accession>A0ABQ9HJE4</accession>
<feature type="non-terminal residue" evidence="1">
    <location>
        <position position="95"/>
    </location>
</feature>
<sequence length="95" mass="10726">MTPAEFEDLLNKVWSFISKQETRLRSPISAQNKLAATLRFLATGDSYTSLQYFFSIPKQSFGKIFPDVCAAIVQELKGHVNVRKESSPINCISRN</sequence>
<proteinExistence type="predicted"/>
<reference evidence="1 2" key="1">
    <citation type="submission" date="2023-02" db="EMBL/GenBank/DDBJ databases">
        <title>LHISI_Scaffold_Assembly.</title>
        <authorList>
            <person name="Stuart O.P."/>
            <person name="Cleave R."/>
            <person name="Magrath M.J.L."/>
            <person name="Mikheyev A.S."/>
        </authorList>
    </citation>
    <scope>NUCLEOTIDE SEQUENCE [LARGE SCALE GENOMIC DNA]</scope>
    <source>
        <strain evidence="1">Daus_M_001</strain>
        <tissue evidence="1">Leg muscle</tissue>
    </source>
</reference>
<protein>
    <submittedName>
        <fullName evidence="1">Uncharacterized protein</fullName>
    </submittedName>
</protein>
<dbReference type="Proteomes" id="UP001159363">
    <property type="component" value="Chromosome 4"/>
</dbReference>
<keyword evidence="2" id="KW-1185">Reference proteome</keyword>
<evidence type="ECO:0000313" key="1">
    <source>
        <dbReference type="EMBL" id="KAJ8884256.1"/>
    </source>
</evidence>
<gene>
    <name evidence="1" type="ORF">PR048_016113</name>
</gene>
<organism evidence="1 2">
    <name type="scientific">Dryococelus australis</name>
    <dbReference type="NCBI Taxonomy" id="614101"/>
    <lineage>
        <taxon>Eukaryota</taxon>
        <taxon>Metazoa</taxon>
        <taxon>Ecdysozoa</taxon>
        <taxon>Arthropoda</taxon>
        <taxon>Hexapoda</taxon>
        <taxon>Insecta</taxon>
        <taxon>Pterygota</taxon>
        <taxon>Neoptera</taxon>
        <taxon>Polyneoptera</taxon>
        <taxon>Phasmatodea</taxon>
        <taxon>Verophasmatodea</taxon>
        <taxon>Anareolatae</taxon>
        <taxon>Phasmatidae</taxon>
        <taxon>Eurycanthinae</taxon>
        <taxon>Dryococelus</taxon>
    </lineage>
</organism>
<evidence type="ECO:0000313" key="2">
    <source>
        <dbReference type="Proteomes" id="UP001159363"/>
    </source>
</evidence>